<reference evidence="1" key="1">
    <citation type="journal article" date="2015" name="Nature">
        <title>Complex archaea that bridge the gap between prokaryotes and eukaryotes.</title>
        <authorList>
            <person name="Spang A."/>
            <person name="Saw J.H."/>
            <person name="Jorgensen S.L."/>
            <person name="Zaremba-Niedzwiedzka K."/>
            <person name="Martijn J."/>
            <person name="Lind A.E."/>
            <person name="van Eijk R."/>
            <person name="Schleper C."/>
            <person name="Guy L."/>
            <person name="Ettema T.J."/>
        </authorList>
    </citation>
    <scope>NUCLEOTIDE SEQUENCE</scope>
</reference>
<organism evidence="1">
    <name type="scientific">marine sediment metagenome</name>
    <dbReference type="NCBI Taxonomy" id="412755"/>
    <lineage>
        <taxon>unclassified sequences</taxon>
        <taxon>metagenomes</taxon>
        <taxon>ecological metagenomes</taxon>
    </lineage>
</organism>
<accession>A0A0F9H0Y1</accession>
<proteinExistence type="predicted"/>
<name>A0A0F9H0Y1_9ZZZZ</name>
<comment type="caution">
    <text evidence="1">The sequence shown here is derived from an EMBL/GenBank/DDBJ whole genome shotgun (WGS) entry which is preliminary data.</text>
</comment>
<dbReference type="AlphaFoldDB" id="A0A0F9H0Y1"/>
<gene>
    <name evidence="1" type="ORF">LCGC14_1761360</name>
</gene>
<protein>
    <submittedName>
        <fullName evidence="1">Uncharacterized protein</fullName>
    </submittedName>
</protein>
<dbReference type="EMBL" id="LAZR01016391">
    <property type="protein sequence ID" value="KKM04720.1"/>
    <property type="molecule type" value="Genomic_DNA"/>
</dbReference>
<sequence>MKSKVTKEYQGLQYKDIKDWFKNLPNTDRWLLFNELYIDLYFLEYDENHS</sequence>
<evidence type="ECO:0000313" key="1">
    <source>
        <dbReference type="EMBL" id="KKM04720.1"/>
    </source>
</evidence>